<dbReference type="PANTHER" id="PTHR44566">
    <property type="entry name" value="TRANSDUCIN/WD40 REPEAT-LIKE SUPERFAMILY PROTEIN"/>
    <property type="match status" value="1"/>
</dbReference>
<evidence type="ECO:0000256" key="2">
    <source>
        <dbReference type="PROSITE-ProRule" id="PRU00221"/>
    </source>
</evidence>
<dbReference type="GeneID" id="108698777"/>
<dbReference type="PANTHER" id="PTHR44566:SF1">
    <property type="entry name" value="WD REPEAT-CONTAINING PROTEIN 25"/>
    <property type="match status" value="1"/>
</dbReference>
<sequence length="491" mass="54835">MNSLVSYDDSDSDSERTENLKVRGKEQPVKSCTSFAVSFPSRVYEDDNFSKERASYIGNDLPSTGKYVNRAGSSNHAKKYFPDTNYASLVHSTSSSANTLRDTSSYAPKRPPSGDADSNIAIKPYIPKRQRQEQMPSNDSVGGAVTESHTHFSNSNILENVFRVSDYLKPFLLSKYTSTEIPRNLVFQMNEHTGPVNRVQWSPVQQYSHLLLSASMDTTIKIWNGVDSGKCLKTFSHHSGAVRDAQWSACGQKILSGGFDSMLYLTDVETGKALFSARNEFKIGLVRFHPNDPNLFVCGGFSPALRAWDMRTDQVIHVYKAGVQQHFEVLFLPGGKEFLSTTDSVSRDSADRTILAWDFHTAAKISNQIFHERYTCPSLALHPKESIFVAQTNGNYMALFSTQRPYKMDKKKRFEGHKVEGFAVGCEFSPDGSLLVTGSSEGTVFFYNYHTGRIVRSIAGDGSACVSVNFHPVLNSLLVTSYWDGQIRIWQ</sequence>
<dbReference type="AlphaFoldDB" id="A0A8J1LHF4"/>
<dbReference type="RefSeq" id="XP_041429003.1">
    <property type="nucleotide sequence ID" value="XM_041573069.1"/>
</dbReference>
<dbReference type="Proteomes" id="UP000186698">
    <property type="component" value="Chromosome 8L"/>
</dbReference>
<protein>
    <submittedName>
        <fullName evidence="5 6">WD repeat-containing protein 25</fullName>
    </submittedName>
</protein>
<feature type="repeat" description="WD" evidence="2">
    <location>
        <begin position="235"/>
        <end position="276"/>
    </location>
</feature>
<feature type="compositionally biased region" description="Polar residues" evidence="3">
    <location>
        <begin position="93"/>
        <end position="106"/>
    </location>
</feature>
<dbReference type="InterPro" id="IPR001680">
    <property type="entry name" value="WD40_rpt"/>
</dbReference>
<evidence type="ECO:0000313" key="4">
    <source>
        <dbReference type="Proteomes" id="UP000186698"/>
    </source>
</evidence>
<gene>
    <name evidence="5 6 7 8" type="primary">wdr25.L</name>
</gene>
<evidence type="ECO:0000313" key="7">
    <source>
        <dbReference type="RefSeq" id="XP_041429004.1"/>
    </source>
</evidence>
<evidence type="ECO:0000313" key="6">
    <source>
        <dbReference type="RefSeq" id="XP_041429003.1"/>
    </source>
</evidence>
<dbReference type="RefSeq" id="XP_018086047.1">
    <property type="nucleotide sequence ID" value="XM_018230558.2"/>
</dbReference>
<keyword evidence="4" id="KW-1185">Reference proteome</keyword>
<dbReference type="RefSeq" id="XP_041429004.1">
    <property type="nucleotide sequence ID" value="XM_041573070.1"/>
</dbReference>
<feature type="compositionally biased region" description="Basic and acidic residues" evidence="3">
    <location>
        <begin position="13"/>
        <end position="27"/>
    </location>
</feature>
<reference evidence="5 6" key="1">
    <citation type="submission" date="2025-04" db="UniProtKB">
        <authorList>
            <consortium name="RefSeq"/>
        </authorList>
    </citation>
    <scope>IDENTIFICATION</scope>
    <source>
        <strain evidence="5 6">J_2021</strain>
        <tissue evidence="5 6">Erythrocytes</tissue>
    </source>
</reference>
<dbReference type="AGR" id="Xenbase:XB-GENE-6486928"/>
<keyword evidence="2" id="KW-0853">WD repeat</keyword>
<dbReference type="CDD" id="cd00200">
    <property type="entry name" value="WD40"/>
    <property type="match status" value="1"/>
</dbReference>
<feature type="region of interest" description="Disordered" evidence="3">
    <location>
        <begin position="1"/>
        <end position="27"/>
    </location>
</feature>
<feature type="repeat" description="WD" evidence="2">
    <location>
        <begin position="189"/>
        <end position="224"/>
    </location>
</feature>
<keyword evidence="1" id="KW-0677">Repeat</keyword>
<dbReference type="OrthoDB" id="256303at2759"/>
<dbReference type="SMART" id="SM00320">
    <property type="entry name" value="WD40"/>
    <property type="match status" value="5"/>
</dbReference>
<evidence type="ECO:0000313" key="8">
    <source>
        <dbReference type="Xenbase" id="XB-GENE-6486928"/>
    </source>
</evidence>
<dbReference type="InterPro" id="IPR053053">
    <property type="entry name" value="WD_repeat_protein"/>
</dbReference>
<feature type="repeat" description="WD" evidence="2">
    <location>
        <begin position="458"/>
        <end position="491"/>
    </location>
</feature>
<dbReference type="CTD" id="108698777"/>
<dbReference type="InterPro" id="IPR036322">
    <property type="entry name" value="WD40_repeat_dom_sf"/>
</dbReference>
<evidence type="ECO:0000256" key="3">
    <source>
        <dbReference type="SAM" id="MobiDB-lite"/>
    </source>
</evidence>
<dbReference type="Xenbase" id="XB-GENE-6486928">
    <property type="gene designation" value="wdr25.L"/>
</dbReference>
<dbReference type="Pfam" id="PF00400">
    <property type="entry name" value="WD40"/>
    <property type="match status" value="4"/>
</dbReference>
<accession>A0A8J1LHF4</accession>
<feature type="repeat" description="WD" evidence="2">
    <location>
        <begin position="428"/>
        <end position="457"/>
    </location>
</feature>
<dbReference type="KEGG" id="xla:108698777"/>
<dbReference type="PROSITE" id="PS50082">
    <property type="entry name" value="WD_REPEATS_2"/>
    <property type="match status" value="4"/>
</dbReference>
<dbReference type="PROSITE" id="PS50294">
    <property type="entry name" value="WD_REPEATS_REGION"/>
    <property type="match status" value="2"/>
</dbReference>
<dbReference type="SUPFAM" id="SSF50978">
    <property type="entry name" value="WD40 repeat-like"/>
    <property type="match status" value="1"/>
</dbReference>
<organism evidence="4 6">
    <name type="scientific">Xenopus laevis</name>
    <name type="common">African clawed frog</name>
    <dbReference type="NCBI Taxonomy" id="8355"/>
    <lineage>
        <taxon>Eukaryota</taxon>
        <taxon>Metazoa</taxon>
        <taxon>Chordata</taxon>
        <taxon>Craniata</taxon>
        <taxon>Vertebrata</taxon>
        <taxon>Euteleostomi</taxon>
        <taxon>Amphibia</taxon>
        <taxon>Batrachia</taxon>
        <taxon>Anura</taxon>
        <taxon>Pipoidea</taxon>
        <taxon>Pipidae</taxon>
        <taxon>Xenopodinae</taxon>
        <taxon>Xenopus</taxon>
        <taxon>Xenopus</taxon>
    </lineage>
</organism>
<evidence type="ECO:0000256" key="1">
    <source>
        <dbReference type="ARBA" id="ARBA00022737"/>
    </source>
</evidence>
<proteinExistence type="predicted"/>
<feature type="region of interest" description="Disordered" evidence="3">
    <location>
        <begin position="93"/>
        <end position="147"/>
    </location>
</feature>
<dbReference type="InterPro" id="IPR015943">
    <property type="entry name" value="WD40/YVTN_repeat-like_dom_sf"/>
</dbReference>
<evidence type="ECO:0000313" key="5">
    <source>
        <dbReference type="RefSeq" id="XP_018086047.1"/>
    </source>
</evidence>
<name>A0A8J1LHF4_XENLA</name>
<dbReference type="Gene3D" id="2.130.10.10">
    <property type="entry name" value="YVTN repeat-like/Quinoprotein amine dehydrogenase"/>
    <property type="match status" value="1"/>
</dbReference>